<comment type="caution">
    <text evidence="2">The sequence shown here is derived from an EMBL/GenBank/DDBJ whole genome shotgun (WGS) entry which is preliminary data.</text>
</comment>
<dbReference type="OrthoDB" id="9792788at2"/>
<proteinExistence type="predicted"/>
<keyword evidence="1" id="KW-0812">Transmembrane</keyword>
<protein>
    <recommendedName>
        <fullName evidence="4">FxsA protein</fullName>
    </recommendedName>
</protein>
<evidence type="ECO:0000313" key="3">
    <source>
        <dbReference type="Proteomes" id="UP000192343"/>
    </source>
</evidence>
<dbReference type="RefSeq" id="WP_083051146.1">
    <property type="nucleotide sequence ID" value="NZ_MWQY01000012.1"/>
</dbReference>
<evidence type="ECO:0008006" key="4">
    <source>
        <dbReference type="Google" id="ProtNLM"/>
    </source>
</evidence>
<feature type="transmembrane region" description="Helical" evidence="1">
    <location>
        <begin position="88"/>
        <end position="121"/>
    </location>
</feature>
<feature type="transmembrane region" description="Helical" evidence="1">
    <location>
        <begin position="15"/>
        <end position="36"/>
    </location>
</feature>
<dbReference type="AlphaFoldDB" id="A0A1Y1RWT2"/>
<gene>
    <name evidence="2" type="ORF">B4O97_12105</name>
</gene>
<dbReference type="InterPro" id="IPR007313">
    <property type="entry name" value="FxsA"/>
</dbReference>
<name>A0A1Y1RWT2_9SPIO</name>
<dbReference type="GO" id="GO:0016020">
    <property type="term" value="C:membrane"/>
    <property type="evidence" value="ECO:0007669"/>
    <property type="project" value="InterPro"/>
</dbReference>
<dbReference type="Pfam" id="PF04186">
    <property type="entry name" value="FxsA"/>
    <property type="match status" value="1"/>
</dbReference>
<reference evidence="2 3" key="1">
    <citation type="submission" date="2017-03" db="EMBL/GenBank/DDBJ databases">
        <title>Draft Genome sequence of Marispirochaeta sp. strain JC444.</title>
        <authorList>
            <person name="Shivani Y."/>
            <person name="Subhash Y."/>
            <person name="Sasikala C."/>
            <person name="Ramana C."/>
        </authorList>
    </citation>
    <scope>NUCLEOTIDE SEQUENCE [LARGE SCALE GENOMIC DNA]</scope>
    <source>
        <strain evidence="2 3">JC444</strain>
    </source>
</reference>
<evidence type="ECO:0000256" key="1">
    <source>
        <dbReference type="SAM" id="Phobius"/>
    </source>
</evidence>
<keyword evidence="1" id="KW-0472">Membrane</keyword>
<keyword evidence="3" id="KW-1185">Reference proteome</keyword>
<dbReference type="EMBL" id="MWQY01000012">
    <property type="protein sequence ID" value="ORC34683.1"/>
    <property type="molecule type" value="Genomic_DNA"/>
</dbReference>
<organism evidence="2 3">
    <name type="scientific">Marispirochaeta aestuarii</name>
    <dbReference type="NCBI Taxonomy" id="1963862"/>
    <lineage>
        <taxon>Bacteria</taxon>
        <taxon>Pseudomonadati</taxon>
        <taxon>Spirochaetota</taxon>
        <taxon>Spirochaetia</taxon>
        <taxon>Spirochaetales</taxon>
        <taxon>Spirochaetaceae</taxon>
        <taxon>Marispirochaeta</taxon>
    </lineage>
</organism>
<feature type="transmembrane region" description="Helical" evidence="1">
    <location>
        <begin position="48"/>
        <end position="68"/>
    </location>
</feature>
<keyword evidence="1" id="KW-1133">Transmembrane helix</keyword>
<dbReference type="STRING" id="1963862.B4O97_12105"/>
<dbReference type="Proteomes" id="UP000192343">
    <property type="component" value="Unassembled WGS sequence"/>
</dbReference>
<sequence length="147" mass="16476">MITERPLLGLFDRAAIYRLFLLVLAVSLLFIAEISLYARAFSLFSLDLVLAVTAGTGFLAFFWLVLMVRRLLNRILKEIRTGVFPEQLVVRLLGVISGGLLLLLPGFITDFLGLVILLSFLKRLAGRILLAVYGERIKGAYEYLKLS</sequence>
<evidence type="ECO:0000313" key="2">
    <source>
        <dbReference type="EMBL" id="ORC34683.1"/>
    </source>
</evidence>
<dbReference type="NCBIfam" id="NF008528">
    <property type="entry name" value="PRK11463.1-2"/>
    <property type="match status" value="1"/>
</dbReference>
<accession>A0A1Y1RWT2</accession>